<dbReference type="AlphaFoldDB" id="A0A6G0Z4W0"/>
<sequence length="120" mass="14301">MRLEECSNLDTSQPAFQISNSISNSVFIIALHVIKKFFSLTLPLSIILQKVDVNLLYYYKRMAEVCRIFEEIEELKNIFFYSEVLRNERINEVPRTIYRQKIQDNIPTYFLENIIKDISE</sequence>
<comment type="caution">
    <text evidence="1">The sequence shown here is derived from an EMBL/GenBank/DDBJ whole genome shotgun (WGS) entry which is preliminary data.</text>
</comment>
<gene>
    <name evidence="1" type="ORF">FWK35_00027146</name>
</gene>
<reference evidence="1 2" key="1">
    <citation type="submission" date="2019-08" db="EMBL/GenBank/DDBJ databases">
        <title>Whole genome of Aphis craccivora.</title>
        <authorList>
            <person name="Voronova N.V."/>
            <person name="Shulinski R.S."/>
            <person name="Bandarenka Y.V."/>
            <person name="Zhorov D.G."/>
            <person name="Warner D."/>
        </authorList>
    </citation>
    <scope>NUCLEOTIDE SEQUENCE [LARGE SCALE GENOMIC DNA]</scope>
    <source>
        <strain evidence="1">180601</strain>
        <tissue evidence="1">Whole Body</tissue>
    </source>
</reference>
<dbReference type="Proteomes" id="UP000478052">
    <property type="component" value="Unassembled WGS sequence"/>
</dbReference>
<proteinExistence type="predicted"/>
<name>A0A6G0Z4W0_APHCR</name>
<protein>
    <submittedName>
        <fullName evidence="1">52 kDa repressor of the inhibitor of the protein kinase-like</fullName>
    </submittedName>
</protein>
<accession>A0A6G0Z4W0</accession>
<keyword evidence="2" id="KW-1185">Reference proteome</keyword>
<organism evidence="1 2">
    <name type="scientific">Aphis craccivora</name>
    <name type="common">Cowpea aphid</name>
    <dbReference type="NCBI Taxonomy" id="307492"/>
    <lineage>
        <taxon>Eukaryota</taxon>
        <taxon>Metazoa</taxon>
        <taxon>Ecdysozoa</taxon>
        <taxon>Arthropoda</taxon>
        <taxon>Hexapoda</taxon>
        <taxon>Insecta</taxon>
        <taxon>Pterygota</taxon>
        <taxon>Neoptera</taxon>
        <taxon>Paraneoptera</taxon>
        <taxon>Hemiptera</taxon>
        <taxon>Sternorrhyncha</taxon>
        <taxon>Aphidomorpha</taxon>
        <taxon>Aphidoidea</taxon>
        <taxon>Aphididae</taxon>
        <taxon>Aphidini</taxon>
        <taxon>Aphis</taxon>
        <taxon>Aphis</taxon>
    </lineage>
</organism>
<evidence type="ECO:0000313" key="2">
    <source>
        <dbReference type="Proteomes" id="UP000478052"/>
    </source>
</evidence>
<evidence type="ECO:0000313" key="1">
    <source>
        <dbReference type="EMBL" id="KAF0765665.1"/>
    </source>
</evidence>
<dbReference type="EMBL" id="VUJU01001350">
    <property type="protein sequence ID" value="KAF0765665.1"/>
    <property type="molecule type" value="Genomic_DNA"/>
</dbReference>